<dbReference type="AlphaFoldDB" id="A0A2V4VIE2"/>
<dbReference type="InterPro" id="IPR013762">
    <property type="entry name" value="Integrase-like_cat_sf"/>
</dbReference>
<dbReference type="Gene3D" id="1.10.443.10">
    <property type="entry name" value="Intergrase catalytic core"/>
    <property type="match status" value="1"/>
</dbReference>
<sequence>MNNRTEAAIILTKGSTDTLYVQIPYNTVHIQHIRQVTGRRWESDTKRWIIPYSNASLEEFTKHFDALDVEISPELWVESDLLRSWKLSGEQTQWKRDELQQALRLRGYSRKTMKAYCNQIERFVASLPQVKTEISESHVQTYCLSLLERGISHSSVNQTISAIRFYCKHVLHHPAEFQYIRPKKQTKLPNVLSEKEVTQLLKAVTNLKHKTILYLTYSAGLRVGEVVRLRYSDLDIERQSIIVRQGKGQKDRRTLLSNLAWNMVQKYIAAYRPDRWLFPGKTSDRHLTERSVQKVFEEARLKAGIVKKCSIHALRHSFATHLLENGTDLRYIQELLGHTSAQTTQRYTHVSTKNIQRIQSPLDRMDMGD</sequence>
<dbReference type="InterPro" id="IPR044068">
    <property type="entry name" value="CB"/>
</dbReference>
<dbReference type="EMBL" id="QJSW01000045">
    <property type="protein sequence ID" value="PYE42098.1"/>
    <property type="molecule type" value="Genomic_DNA"/>
</dbReference>
<accession>A0A2V4VIE2</accession>
<dbReference type="InterPro" id="IPR002104">
    <property type="entry name" value="Integrase_catalytic"/>
</dbReference>
<dbReference type="GO" id="GO:0006310">
    <property type="term" value="P:DNA recombination"/>
    <property type="evidence" value="ECO:0007669"/>
    <property type="project" value="UniProtKB-KW"/>
</dbReference>
<dbReference type="RefSeq" id="WP_279630443.1">
    <property type="nucleotide sequence ID" value="NZ_CP054614.1"/>
</dbReference>
<evidence type="ECO:0000256" key="4">
    <source>
        <dbReference type="ARBA" id="ARBA00023172"/>
    </source>
</evidence>
<protein>
    <submittedName>
        <fullName evidence="8">Site-specific recombinase XerD</fullName>
    </submittedName>
</protein>
<organism evidence="8 9">
    <name type="scientific">Paenibacillus barcinonensis</name>
    <dbReference type="NCBI Taxonomy" id="198119"/>
    <lineage>
        <taxon>Bacteria</taxon>
        <taxon>Bacillati</taxon>
        <taxon>Bacillota</taxon>
        <taxon>Bacilli</taxon>
        <taxon>Bacillales</taxon>
        <taxon>Paenibacillaceae</taxon>
        <taxon>Paenibacillus</taxon>
    </lineage>
</organism>
<evidence type="ECO:0000256" key="2">
    <source>
        <dbReference type="ARBA" id="ARBA00022908"/>
    </source>
</evidence>
<dbReference type="Pfam" id="PF13495">
    <property type="entry name" value="Phage_int_SAM_4"/>
    <property type="match status" value="1"/>
</dbReference>
<evidence type="ECO:0000259" key="7">
    <source>
        <dbReference type="PROSITE" id="PS51900"/>
    </source>
</evidence>
<dbReference type="PANTHER" id="PTHR30349">
    <property type="entry name" value="PHAGE INTEGRASE-RELATED"/>
    <property type="match status" value="1"/>
</dbReference>
<dbReference type="GO" id="GO:0015074">
    <property type="term" value="P:DNA integration"/>
    <property type="evidence" value="ECO:0007669"/>
    <property type="project" value="UniProtKB-KW"/>
</dbReference>
<evidence type="ECO:0000256" key="1">
    <source>
        <dbReference type="ARBA" id="ARBA00008857"/>
    </source>
</evidence>
<comment type="caution">
    <text evidence="8">The sequence shown here is derived from an EMBL/GenBank/DDBJ whole genome shotgun (WGS) entry which is preliminary data.</text>
</comment>
<proteinExistence type="inferred from homology"/>
<dbReference type="InterPro" id="IPR004107">
    <property type="entry name" value="Integrase_SAM-like_N"/>
</dbReference>
<evidence type="ECO:0000256" key="3">
    <source>
        <dbReference type="ARBA" id="ARBA00023125"/>
    </source>
</evidence>
<keyword evidence="3 5" id="KW-0238">DNA-binding</keyword>
<dbReference type="Proteomes" id="UP000247790">
    <property type="component" value="Unassembled WGS sequence"/>
</dbReference>
<dbReference type="GO" id="GO:0003677">
    <property type="term" value="F:DNA binding"/>
    <property type="evidence" value="ECO:0007669"/>
    <property type="project" value="UniProtKB-UniRule"/>
</dbReference>
<keyword evidence="4" id="KW-0233">DNA recombination</keyword>
<dbReference type="InterPro" id="IPR010998">
    <property type="entry name" value="Integrase_recombinase_N"/>
</dbReference>
<evidence type="ECO:0000313" key="9">
    <source>
        <dbReference type="Proteomes" id="UP000247790"/>
    </source>
</evidence>
<dbReference type="Gene3D" id="1.10.150.130">
    <property type="match status" value="1"/>
</dbReference>
<gene>
    <name evidence="8" type="ORF">DFQ00_1453</name>
</gene>
<dbReference type="PROSITE" id="PS51898">
    <property type="entry name" value="TYR_RECOMBINASE"/>
    <property type="match status" value="1"/>
</dbReference>
<evidence type="ECO:0000256" key="5">
    <source>
        <dbReference type="PROSITE-ProRule" id="PRU01248"/>
    </source>
</evidence>
<feature type="domain" description="Core-binding (CB)" evidence="7">
    <location>
        <begin position="90"/>
        <end position="171"/>
    </location>
</feature>
<evidence type="ECO:0000259" key="6">
    <source>
        <dbReference type="PROSITE" id="PS51898"/>
    </source>
</evidence>
<feature type="domain" description="Tyr recombinase" evidence="6">
    <location>
        <begin position="187"/>
        <end position="363"/>
    </location>
</feature>
<dbReference type="InterPro" id="IPR011010">
    <property type="entry name" value="DNA_brk_join_enz"/>
</dbReference>
<dbReference type="Pfam" id="PF00589">
    <property type="entry name" value="Phage_integrase"/>
    <property type="match status" value="1"/>
</dbReference>
<reference evidence="8 9" key="1">
    <citation type="submission" date="2018-06" db="EMBL/GenBank/DDBJ databases">
        <title>Genomic Encyclopedia of Type Strains, Phase III (KMG-III): the genomes of soil and plant-associated and newly described type strains.</title>
        <authorList>
            <person name="Whitman W."/>
        </authorList>
    </citation>
    <scope>NUCLEOTIDE SEQUENCE [LARGE SCALE GENOMIC DNA]</scope>
    <source>
        <strain evidence="8 9">CECT 7022</strain>
    </source>
</reference>
<name>A0A2V4VIE2_PAEBA</name>
<dbReference type="InterPro" id="IPR050090">
    <property type="entry name" value="Tyrosine_recombinase_XerCD"/>
</dbReference>
<dbReference type="PROSITE" id="PS51900">
    <property type="entry name" value="CB"/>
    <property type="match status" value="1"/>
</dbReference>
<evidence type="ECO:0000313" key="8">
    <source>
        <dbReference type="EMBL" id="PYE42098.1"/>
    </source>
</evidence>
<keyword evidence="2" id="KW-0229">DNA integration</keyword>
<comment type="similarity">
    <text evidence="1">Belongs to the 'phage' integrase family.</text>
</comment>
<dbReference type="PANTHER" id="PTHR30349:SF64">
    <property type="entry name" value="PROPHAGE INTEGRASE INTD-RELATED"/>
    <property type="match status" value="1"/>
</dbReference>
<dbReference type="SUPFAM" id="SSF56349">
    <property type="entry name" value="DNA breaking-rejoining enzymes"/>
    <property type="match status" value="1"/>
</dbReference>